<keyword evidence="1" id="KW-1133">Transmembrane helix</keyword>
<accession>A0A2P2N504</accession>
<keyword evidence="1" id="KW-0812">Transmembrane</keyword>
<keyword evidence="1" id="KW-0472">Membrane</keyword>
<dbReference type="EMBL" id="GGEC01056992">
    <property type="protein sequence ID" value="MBX37476.1"/>
    <property type="molecule type" value="Transcribed_RNA"/>
</dbReference>
<dbReference type="AlphaFoldDB" id="A0A2P2N504"/>
<reference evidence="2" key="1">
    <citation type="submission" date="2018-02" db="EMBL/GenBank/DDBJ databases">
        <title>Rhizophora mucronata_Transcriptome.</title>
        <authorList>
            <person name="Meera S.P."/>
            <person name="Sreeshan A."/>
            <person name="Augustine A."/>
        </authorList>
    </citation>
    <scope>NUCLEOTIDE SEQUENCE</scope>
    <source>
        <tissue evidence="2">Leaf</tissue>
    </source>
</reference>
<feature type="transmembrane region" description="Helical" evidence="1">
    <location>
        <begin position="48"/>
        <end position="71"/>
    </location>
</feature>
<organism evidence="2">
    <name type="scientific">Rhizophora mucronata</name>
    <name type="common">Asiatic mangrove</name>
    <dbReference type="NCBI Taxonomy" id="61149"/>
    <lineage>
        <taxon>Eukaryota</taxon>
        <taxon>Viridiplantae</taxon>
        <taxon>Streptophyta</taxon>
        <taxon>Embryophyta</taxon>
        <taxon>Tracheophyta</taxon>
        <taxon>Spermatophyta</taxon>
        <taxon>Magnoliopsida</taxon>
        <taxon>eudicotyledons</taxon>
        <taxon>Gunneridae</taxon>
        <taxon>Pentapetalae</taxon>
        <taxon>rosids</taxon>
        <taxon>fabids</taxon>
        <taxon>Malpighiales</taxon>
        <taxon>Rhizophoraceae</taxon>
        <taxon>Rhizophora</taxon>
    </lineage>
</organism>
<protein>
    <submittedName>
        <fullName evidence="2">Uncharacterized protein</fullName>
    </submittedName>
</protein>
<sequence length="72" mass="8527">MCRICTKGVDSSLDLKYMWVTSLFLLLFVEYLVWFRDVVWILISNGKFVSLSLCFLFFFSLFGFYGIHYSIS</sequence>
<evidence type="ECO:0000313" key="2">
    <source>
        <dbReference type="EMBL" id="MBX37476.1"/>
    </source>
</evidence>
<proteinExistence type="predicted"/>
<evidence type="ECO:0000256" key="1">
    <source>
        <dbReference type="SAM" id="Phobius"/>
    </source>
</evidence>
<feature type="transmembrane region" description="Helical" evidence="1">
    <location>
        <begin position="17"/>
        <end position="36"/>
    </location>
</feature>
<name>A0A2P2N504_RHIMU</name>